<comment type="caution">
    <text evidence="6">The sequence shown here is derived from an EMBL/GenBank/DDBJ whole genome shotgun (WGS) entry which is preliminary data.</text>
</comment>
<dbReference type="SUPFAM" id="SSF53383">
    <property type="entry name" value="PLP-dependent transferases"/>
    <property type="match status" value="1"/>
</dbReference>
<evidence type="ECO:0000313" key="7">
    <source>
        <dbReference type="Proteomes" id="UP000619033"/>
    </source>
</evidence>
<dbReference type="InterPro" id="IPR015422">
    <property type="entry name" value="PyrdxlP-dep_Trfase_small"/>
</dbReference>
<evidence type="ECO:0000256" key="3">
    <source>
        <dbReference type="ARBA" id="ARBA00022679"/>
    </source>
</evidence>
<protein>
    <submittedName>
        <fullName evidence="6">PLP-dependent aminotransferase family protein</fullName>
    </submittedName>
</protein>
<dbReference type="AlphaFoldDB" id="A0A8J7MR48"/>
<evidence type="ECO:0000313" key="6">
    <source>
        <dbReference type="EMBL" id="MBL4926783.1"/>
    </source>
</evidence>
<evidence type="ECO:0000256" key="4">
    <source>
        <dbReference type="ARBA" id="ARBA00022898"/>
    </source>
</evidence>
<accession>A0A8J7MR48</accession>
<keyword evidence="7" id="KW-1185">Reference proteome</keyword>
<feature type="domain" description="Aminotransferase class I/classII large" evidence="5">
    <location>
        <begin position="51"/>
        <end position="382"/>
    </location>
</feature>
<dbReference type="InterPro" id="IPR015421">
    <property type="entry name" value="PyrdxlP-dep_Trfase_major"/>
</dbReference>
<dbReference type="GO" id="GO:1901605">
    <property type="term" value="P:alpha-amino acid metabolic process"/>
    <property type="evidence" value="ECO:0007669"/>
    <property type="project" value="TreeGrafter"/>
</dbReference>
<dbReference type="PANTHER" id="PTHR42790">
    <property type="entry name" value="AMINOTRANSFERASE"/>
    <property type="match status" value="1"/>
</dbReference>
<dbReference type="InterPro" id="IPR004839">
    <property type="entry name" value="Aminotransferase_I/II_large"/>
</dbReference>
<organism evidence="6 7">
    <name type="scientific">Fuscibacter oryzae</name>
    <dbReference type="NCBI Taxonomy" id="2803939"/>
    <lineage>
        <taxon>Bacteria</taxon>
        <taxon>Pseudomonadati</taxon>
        <taxon>Pseudomonadota</taxon>
        <taxon>Alphaproteobacteria</taxon>
        <taxon>Rhodobacterales</taxon>
        <taxon>Paracoccaceae</taxon>
        <taxon>Fuscibacter</taxon>
    </lineage>
</organism>
<dbReference type="GO" id="GO:0008483">
    <property type="term" value="F:transaminase activity"/>
    <property type="evidence" value="ECO:0007669"/>
    <property type="project" value="UniProtKB-KW"/>
</dbReference>
<gene>
    <name evidence="6" type="ORF">JI744_01570</name>
</gene>
<dbReference type="GO" id="GO:0030170">
    <property type="term" value="F:pyridoxal phosphate binding"/>
    <property type="evidence" value="ECO:0007669"/>
    <property type="project" value="InterPro"/>
</dbReference>
<keyword evidence="3" id="KW-0808">Transferase</keyword>
<dbReference type="Pfam" id="PF00155">
    <property type="entry name" value="Aminotran_1_2"/>
    <property type="match status" value="1"/>
</dbReference>
<keyword evidence="4" id="KW-0663">Pyridoxal phosphate</keyword>
<dbReference type="Gene3D" id="3.90.1150.10">
    <property type="entry name" value="Aspartate Aminotransferase, domain 1"/>
    <property type="match status" value="1"/>
</dbReference>
<keyword evidence="2 6" id="KW-0032">Aminotransferase</keyword>
<evidence type="ECO:0000259" key="5">
    <source>
        <dbReference type="Pfam" id="PF00155"/>
    </source>
</evidence>
<reference evidence="6" key="1">
    <citation type="submission" date="2021-01" db="EMBL/GenBank/DDBJ databases">
        <title>Genome seq and assembly of Tabrizicola sp. KVB23.</title>
        <authorList>
            <person name="Chhetri G."/>
        </authorList>
    </citation>
    <scope>NUCLEOTIDE SEQUENCE</scope>
    <source>
        <strain evidence="6">KVB23</strain>
    </source>
</reference>
<sequence>MKASEIRELLKLLDQPDIISFAGGIPDPALFPAEAYRTAYANALSDDRAAGALQYSISEGYKPLRDWIAADMTRLGIPCDAGNILITSGSQQALDYLGKLMISPNDTVLVGWPTYLGALGAFNAYEPNYDRLDPRSNLSPADFAARAEAKGGRVKYAYLSVDFANPTGQTLDRAAREAVIDLADAMDIAVVEDAAYQTLRFDGEPIPPILALEIARKGSIEECRTIYCGSFSKSLAPGLRVGWVCAAKEVIGRLVLMKQAADLHSSTANQMVTEEVARLHLADHAETLRAVYSARRDHMLAALQREMPAGVEWTRPEGGMFVWITLPQHIDGAELLAQSLKSERVAFVPGRAFFADGSNGNTIRLSFSCANEAMIDEGIKRLGRLVKAA</sequence>
<proteinExistence type="predicted"/>
<comment type="cofactor">
    <cofactor evidence="1">
        <name>pyridoxal 5'-phosphate</name>
        <dbReference type="ChEBI" id="CHEBI:597326"/>
    </cofactor>
</comment>
<dbReference type="CDD" id="cd00609">
    <property type="entry name" value="AAT_like"/>
    <property type="match status" value="1"/>
</dbReference>
<dbReference type="EMBL" id="JAESVP010000001">
    <property type="protein sequence ID" value="MBL4926783.1"/>
    <property type="molecule type" value="Genomic_DNA"/>
</dbReference>
<evidence type="ECO:0000256" key="2">
    <source>
        <dbReference type="ARBA" id="ARBA00022576"/>
    </source>
</evidence>
<dbReference type="InterPro" id="IPR050859">
    <property type="entry name" value="Class-I_PLP-dep_aminotransf"/>
</dbReference>
<dbReference type="InterPro" id="IPR015424">
    <property type="entry name" value="PyrdxlP-dep_Trfase"/>
</dbReference>
<dbReference type="Gene3D" id="3.40.640.10">
    <property type="entry name" value="Type I PLP-dependent aspartate aminotransferase-like (Major domain)"/>
    <property type="match status" value="1"/>
</dbReference>
<name>A0A8J7MR48_9RHOB</name>
<dbReference type="Proteomes" id="UP000619033">
    <property type="component" value="Unassembled WGS sequence"/>
</dbReference>
<evidence type="ECO:0000256" key="1">
    <source>
        <dbReference type="ARBA" id="ARBA00001933"/>
    </source>
</evidence>
<dbReference type="PANTHER" id="PTHR42790:SF19">
    <property type="entry name" value="KYNURENINE_ALPHA-AMINOADIPATE AMINOTRANSFERASE, MITOCHONDRIAL"/>
    <property type="match status" value="1"/>
</dbReference>